<sequence length="86" mass="10059">YEINEDKNEDDKVLISLMYSNETSNFHVKIQGICHLLPLAIDRQSDLHCELCLIPYDDLFNKSIFKTQVKTKKKKIKSTIESRICL</sequence>
<dbReference type="EMBL" id="CAJOBS010006216">
    <property type="protein sequence ID" value="CAF4910361.1"/>
    <property type="molecule type" value="Genomic_DNA"/>
</dbReference>
<proteinExistence type="predicted"/>
<dbReference type="InterPro" id="IPR035892">
    <property type="entry name" value="C2_domain_sf"/>
</dbReference>
<comment type="caution">
    <text evidence="1">The sequence shown here is derived from an EMBL/GenBank/DDBJ whole genome shotgun (WGS) entry which is preliminary data.</text>
</comment>
<organism evidence="1 2">
    <name type="scientific">Rotaria socialis</name>
    <dbReference type="NCBI Taxonomy" id="392032"/>
    <lineage>
        <taxon>Eukaryota</taxon>
        <taxon>Metazoa</taxon>
        <taxon>Spiralia</taxon>
        <taxon>Gnathifera</taxon>
        <taxon>Rotifera</taxon>
        <taxon>Eurotatoria</taxon>
        <taxon>Bdelloidea</taxon>
        <taxon>Philodinida</taxon>
        <taxon>Philodinidae</taxon>
        <taxon>Rotaria</taxon>
    </lineage>
</organism>
<reference evidence="1" key="1">
    <citation type="submission" date="2021-02" db="EMBL/GenBank/DDBJ databases">
        <authorList>
            <person name="Nowell W R."/>
        </authorList>
    </citation>
    <scope>NUCLEOTIDE SEQUENCE</scope>
</reference>
<name>A0A821VNP3_9BILA</name>
<dbReference type="Gene3D" id="2.60.40.150">
    <property type="entry name" value="C2 domain"/>
    <property type="match status" value="1"/>
</dbReference>
<dbReference type="AlphaFoldDB" id="A0A821VNP3"/>
<gene>
    <name evidence="1" type="ORF">TOA249_LOCUS31345</name>
</gene>
<feature type="non-terminal residue" evidence="1">
    <location>
        <position position="1"/>
    </location>
</feature>
<evidence type="ECO:0000313" key="2">
    <source>
        <dbReference type="Proteomes" id="UP000663838"/>
    </source>
</evidence>
<evidence type="ECO:0000313" key="1">
    <source>
        <dbReference type="EMBL" id="CAF4910361.1"/>
    </source>
</evidence>
<dbReference type="Proteomes" id="UP000663838">
    <property type="component" value="Unassembled WGS sequence"/>
</dbReference>
<accession>A0A821VNP3</accession>
<protein>
    <submittedName>
        <fullName evidence="1">Uncharacterized protein</fullName>
    </submittedName>
</protein>